<dbReference type="Proteomes" id="UP000241690">
    <property type="component" value="Unassembled WGS sequence"/>
</dbReference>
<protein>
    <submittedName>
        <fullName evidence="1">Uncharacterized protein</fullName>
    </submittedName>
</protein>
<dbReference type="AlphaFoldDB" id="A0A2T4AEG3"/>
<evidence type="ECO:0000313" key="1">
    <source>
        <dbReference type="EMBL" id="PTB55412.1"/>
    </source>
</evidence>
<dbReference type="GeneID" id="36625735"/>
<keyword evidence="2" id="KW-1185">Reference proteome</keyword>
<evidence type="ECO:0000313" key="2">
    <source>
        <dbReference type="Proteomes" id="UP000241690"/>
    </source>
</evidence>
<reference evidence="1 2" key="1">
    <citation type="submission" date="2016-07" db="EMBL/GenBank/DDBJ databases">
        <title>Multiple horizontal gene transfer events from other fungi enriched the ability of initially mycotrophic Trichoderma (Ascomycota) to feed on dead plant biomass.</title>
        <authorList>
            <consortium name="DOE Joint Genome Institute"/>
            <person name="Aerts A."/>
            <person name="Atanasova L."/>
            <person name="Chenthamara K."/>
            <person name="Zhang J."/>
            <person name="Grujic M."/>
            <person name="Henrissat B."/>
            <person name="Kuo A."/>
            <person name="Salamov A."/>
            <person name="Lipzen A."/>
            <person name="Labutti K."/>
            <person name="Barry K."/>
            <person name="Miao Y."/>
            <person name="Rahimi M.J."/>
            <person name="Shen Q."/>
            <person name="Grigoriev I.V."/>
            <person name="Kubicek C.P."/>
            <person name="Druzhinina I.S."/>
        </authorList>
    </citation>
    <scope>NUCLEOTIDE SEQUENCE [LARGE SCALE GENOMIC DNA]</scope>
    <source>
        <strain evidence="1 2">CBS 226.95</strain>
    </source>
</reference>
<proteinExistence type="predicted"/>
<dbReference type="EMBL" id="KZ679679">
    <property type="protein sequence ID" value="PTB55412.1"/>
    <property type="molecule type" value="Genomic_DNA"/>
</dbReference>
<gene>
    <name evidence="1" type="ORF">M431DRAFT_493850</name>
</gene>
<sequence length="78" mass="8525">MQPHSHITNCSCGCGIPPVGPFCAAKRTMTVPQLKEALFEGAMCGIEYRRQASGMICSVLFRDDPRKLARAQLKSSLI</sequence>
<organism evidence="1 2">
    <name type="scientific">Trichoderma harzianum CBS 226.95</name>
    <dbReference type="NCBI Taxonomy" id="983964"/>
    <lineage>
        <taxon>Eukaryota</taxon>
        <taxon>Fungi</taxon>
        <taxon>Dikarya</taxon>
        <taxon>Ascomycota</taxon>
        <taxon>Pezizomycotina</taxon>
        <taxon>Sordariomycetes</taxon>
        <taxon>Hypocreomycetidae</taxon>
        <taxon>Hypocreales</taxon>
        <taxon>Hypocreaceae</taxon>
        <taxon>Trichoderma</taxon>
    </lineage>
</organism>
<accession>A0A2T4AEG3</accession>
<name>A0A2T4AEG3_TRIHA</name>
<dbReference type="RefSeq" id="XP_024775089.1">
    <property type="nucleotide sequence ID" value="XM_024917166.1"/>
</dbReference>